<dbReference type="Pfam" id="PF03466">
    <property type="entry name" value="LysR_substrate"/>
    <property type="match status" value="1"/>
</dbReference>
<protein>
    <submittedName>
        <fullName evidence="6">LysR family transcriptional regulator</fullName>
    </submittedName>
</protein>
<dbReference type="SUPFAM" id="SSF53850">
    <property type="entry name" value="Periplasmic binding protein-like II"/>
    <property type="match status" value="1"/>
</dbReference>
<gene>
    <name evidence="6" type="ORF">HNS30_00410</name>
</gene>
<keyword evidence="4" id="KW-0804">Transcription</keyword>
<dbReference type="PANTHER" id="PTHR30537">
    <property type="entry name" value="HTH-TYPE TRANSCRIPTIONAL REGULATOR"/>
    <property type="match status" value="1"/>
</dbReference>
<dbReference type="InterPro" id="IPR058163">
    <property type="entry name" value="LysR-type_TF_proteobact-type"/>
</dbReference>
<dbReference type="InterPro" id="IPR005119">
    <property type="entry name" value="LysR_subst-bd"/>
</dbReference>
<evidence type="ECO:0000313" key="7">
    <source>
        <dbReference type="Proteomes" id="UP000528460"/>
    </source>
</evidence>
<dbReference type="SUPFAM" id="SSF46785">
    <property type="entry name" value="Winged helix' DNA-binding domain"/>
    <property type="match status" value="1"/>
</dbReference>
<dbReference type="Gene3D" id="1.10.10.10">
    <property type="entry name" value="Winged helix-like DNA-binding domain superfamily/Winged helix DNA-binding domain"/>
    <property type="match status" value="1"/>
</dbReference>
<dbReference type="Gene3D" id="3.40.190.290">
    <property type="match status" value="1"/>
</dbReference>
<proteinExistence type="inferred from homology"/>
<dbReference type="InterPro" id="IPR036390">
    <property type="entry name" value="WH_DNA-bd_sf"/>
</dbReference>
<dbReference type="GO" id="GO:0043565">
    <property type="term" value="F:sequence-specific DNA binding"/>
    <property type="evidence" value="ECO:0007669"/>
    <property type="project" value="TreeGrafter"/>
</dbReference>
<dbReference type="GO" id="GO:0006351">
    <property type="term" value="P:DNA-templated transcription"/>
    <property type="evidence" value="ECO:0007669"/>
    <property type="project" value="TreeGrafter"/>
</dbReference>
<organism evidence="6 7">
    <name type="scientific">Corallococcus exercitus</name>
    <dbReference type="NCBI Taxonomy" id="2316736"/>
    <lineage>
        <taxon>Bacteria</taxon>
        <taxon>Pseudomonadati</taxon>
        <taxon>Myxococcota</taxon>
        <taxon>Myxococcia</taxon>
        <taxon>Myxococcales</taxon>
        <taxon>Cystobacterineae</taxon>
        <taxon>Myxococcaceae</taxon>
        <taxon>Corallococcus</taxon>
    </lineage>
</organism>
<evidence type="ECO:0000256" key="1">
    <source>
        <dbReference type="ARBA" id="ARBA00009437"/>
    </source>
</evidence>
<dbReference type="AlphaFoldDB" id="A0A7Y4NC78"/>
<feature type="domain" description="HTH lysR-type" evidence="5">
    <location>
        <begin position="56"/>
        <end position="113"/>
    </location>
</feature>
<dbReference type="InterPro" id="IPR036388">
    <property type="entry name" value="WH-like_DNA-bd_sf"/>
</dbReference>
<dbReference type="EMBL" id="JABFJW010000002">
    <property type="protein sequence ID" value="NOK07510.1"/>
    <property type="molecule type" value="Genomic_DNA"/>
</dbReference>
<dbReference type="PROSITE" id="PS50931">
    <property type="entry name" value="HTH_LYSR"/>
    <property type="match status" value="1"/>
</dbReference>
<dbReference type="CDD" id="cd08422">
    <property type="entry name" value="PBP2_CrgA_like"/>
    <property type="match status" value="1"/>
</dbReference>
<dbReference type="PRINTS" id="PR00039">
    <property type="entry name" value="HTHLYSR"/>
</dbReference>
<evidence type="ECO:0000313" key="6">
    <source>
        <dbReference type="EMBL" id="NOK07510.1"/>
    </source>
</evidence>
<dbReference type="InterPro" id="IPR000847">
    <property type="entry name" value="LysR_HTH_N"/>
</dbReference>
<dbReference type="PANTHER" id="PTHR30537:SF30">
    <property type="entry name" value="TRANSCRIPTIONAL REGULATOR-RELATED"/>
    <property type="match status" value="1"/>
</dbReference>
<accession>A0A7Y4NC78</accession>
<dbReference type="FunFam" id="1.10.10.10:FF:000001">
    <property type="entry name" value="LysR family transcriptional regulator"/>
    <property type="match status" value="1"/>
</dbReference>
<evidence type="ECO:0000256" key="3">
    <source>
        <dbReference type="ARBA" id="ARBA00023125"/>
    </source>
</evidence>
<evidence type="ECO:0000259" key="5">
    <source>
        <dbReference type="PROSITE" id="PS50931"/>
    </source>
</evidence>
<comment type="similarity">
    <text evidence="1">Belongs to the LysR transcriptional regulatory family.</text>
</comment>
<name>A0A7Y4NC78_9BACT</name>
<evidence type="ECO:0000256" key="2">
    <source>
        <dbReference type="ARBA" id="ARBA00023015"/>
    </source>
</evidence>
<dbReference type="Pfam" id="PF00126">
    <property type="entry name" value="HTH_1"/>
    <property type="match status" value="1"/>
</dbReference>
<sequence>MFTSGDARRGNSAPEGQGAVDACSVQRLYAWRINMPRPSKQARSRVPASAAPVSADRLELMQTFLRIVDAGSLSSAAAQLGTTQPTVSRRLQALERSLGLRLLQRSTHAMKLTEDGARCYERAKELLASWELFEADLRGASDEPEGTLRVVVPHAFGQQLLVEPLTEYLRRHPRVSVEWLLHDRGVDFIADGIDCAIHVGEVQDPSVVAIRVAEVPRIVVAAPSVLAGVPVPTHPDELARLPWLSLRTFYRNELSLTHVATGEVQPIVFQPRVSTDSLYALRSAAVKGLGVCVGSAWVLQEELQRGRLLHLVPQWQAAPLPMYLLYPYARFHPARLRRFVELMRERIPAALAVAVRRG</sequence>
<comment type="caution">
    <text evidence="6">The sequence shown here is derived from an EMBL/GenBank/DDBJ whole genome shotgun (WGS) entry which is preliminary data.</text>
</comment>
<reference evidence="6 7" key="1">
    <citation type="submission" date="2020-05" db="EMBL/GenBank/DDBJ databases">
        <authorList>
            <person name="Whitworth D."/>
        </authorList>
    </citation>
    <scope>NUCLEOTIDE SEQUENCE [LARGE SCALE GENOMIC DNA]</scope>
    <source>
        <strain evidence="6 7">CA046A</strain>
    </source>
</reference>
<keyword evidence="2" id="KW-0805">Transcription regulation</keyword>
<keyword evidence="3" id="KW-0238">DNA-binding</keyword>
<dbReference type="Proteomes" id="UP000528460">
    <property type="component" value="Unassembled WGS sequence"/>
</dbReference>
<evidence type="ECO:0000256" key="4">
    <source>
        <dbReference type="ARBA" id="ARBA00023163"/>
    </source>
</evidence>
<dbReference type="GO" id="GO:0003700">
    <property type="term" value="F:DNA-binding transcription factor activity"/>
    <property type="evidence" value="ECO:0007669"/>
    <property type="project" value="InterPro"/>
</dbReference>